<evidence type="ECO:0000313" key="4">
    <source>
        <dbReference type="EMBL" id="MST57092.1"/>
    </source>
</evidence>
<dbReference type="CDD" id="cd16352">
    <property type="entry name" value="CheD"/>
    <property type="match status" value="1"/>
</dbReference>
<dbReference type="EC" id="3.5.1.44" evidence="3"/>
<organism evidence="4 5">
    <name type="scientific">Waltera intestinalis</name>
    <dbReference type="NCBI Taxonomy" id="2606635"/>
    <lineage>
        <taxon>Bacteria</taxon>
        <taxon>Bacillati</taxon>
        <taxon>Bacillota</taxon>
        <taxon>Clostridia</taxon>
        <taxon>Lachnospirales</taxon>
        <taxon>Lachnospiraceae</taxon>
        <taxon>Waltera</taxon>
    </lineage>
</organism>
<comment type="caution">
    <text evidence="4">The sequence shown here is derived from an EMBL/GenBank/DDBJ whole genome shotgun (WGS) entry which is preliminary data.</text>
</comment>
<evidence type="ECO:0000256" key="3">
    <source>
        <dbReference type="HAMAP-Rule" id="MF_01440"/>
    </source>
</evidence>
<comment type="catalytic activity">
    <reaction evidence="3">
        <text>L-glutaminyl-[protein] + H2O = L-glutamyl-[protein] + NH4(+)</text>
        <dbReference type="Rhea" id="RHEA:16441"/>
        <dbReference type="Rhea" id="RHEA-COMP:10207"/>
        <dbReference type="Rhea" id="RHEA-COMP:10208"/>
        <dbReference type="ChEBI" id="CHEBI:15377"/>
        <dbReference type="ChEBI" id="CHEBI:28938"/>
        <dbReference type="ChEBI" id="CHEBI:29973"/>
        <dbReference type="ChEBI" id="CHEBI:30011"/>
        <dbReference type="EC" id="3.5.1.44"/>
    </reaction>
</comment>
<evidence type="ECO:0000256" key="1">
    <source>
        <dbReference type="ARBA" id="ARBA00022500"/>
    </source>
</evidence>
<dbReference type="Pfam" id="PF03975">
    <property type="entry name" value="CheD"/>
    <property type="match status" value="1"/>
</dbReference>
<comment type="similarity">
    <text evidence="3">Belongs to the CheD family.</text>
</comment>
<dbReference type="AlphaFoldDB" id="A0A6L5YHF7"/>
<keyword evidence="2 3" id="KW-0378">Hydrolase</keyword>
<dbReference type="PANTHER" id="PTHR35147:SF1">
    <property type="entry name" value="CHEMORECEPTOR GLUTAMINE DEAMIDASE CHED-RELATED"/>
    <property type="match status" value="1"/>
</dbReference>
<keyword evidence="1 3" id="KW-0145">Chemotaxis</keyword>
<comment type="function">
    <text evidence="3">Probably deamidates glutamine residues to glutamate on methyl-accepting chemotaxis receptors (MCPs), playing an important role in chemotaxis.</text>
</comment>
<sequence length="162" mass="17541">MSEIIKVGMADLKTCVSPDGVTTLGLGSCVGIAIRDPVTKIGGLAHIMLPDSTTIRNSSQNIAKFADTGIDELVRQMEKLGARKARMVAKIAGGATMFTFQGRNDMMQVGERNVQAVKKKLKEINIPILAEDTGKNYGRTVTFYPETGEFHIRAVGRDESVI</sequence>
<evidence type="ECO:0000313" key="5">
    <source>
        <dbReference type="Proteomes" id="UP000476055"/>
    </source>
</evidence>
<dbReference type="SUPFAM" id="SSF64438">
    <property type="entry name" value="CNF1/YfiH-like putative cysteine hydrolases"/>
    <property type="match status" value="1"/>
</dbReference>
<protein>
    <recommendedName>
        <fullName evidence="3">Probable chemoreceptor glutamine deamidase CheD</fullName>
        <ecNumber evidence="3">3.5.1.44</ecNumber>
    </recommendedName>
</protein>
<dbReference type="HAMAP" id="MF_01440">
    <property type="entry name" value="CheD"/>
    <property type="match status" value="1"/>
</dbReference>
<proteinExistence type="inferred from homology"/>
<dbReference type="EMBL" id="VUMU01000002">
    <property type="protein sequence ID" value="MST57092.1"/>
    <property type="molecule type" value="Genomic_DNA"/>
</dbReference>
<keyword evidence="5" id="KW-1185">Reference proteome</keyword>
<reference evidence="4 5" key="1">
    <citation type="submission" date="2019-08" db="EMBL/GenBank/DDBJ databases">
        <title>In-depth cultivation of the pig gut microbiome towards novel bacterial diversity and tailored functional studies.</title>
        <authorList>
            <person name="Wylensek D."/>
            <person name="Hitch T.C.A."/>
            <person name="Clavel T."/>
        </authorList>
    </citation>
    <scope>NUCLEOTIDE SEQUENCE [LARGE SCALE GENOMIC DNA]</scope>
    <source>
        <strain evidence="4 5">WCA3-601-WT-6H</strain>
    </source>
</reference>
<dbReference type="Proteomes" id="UP000476055">
    <property type="component" value="Unassembled WGS sequence"/>
</dbReference>
<dbReference type="InterPro" id="IPR005659">
    <property type="entry name" value="Chemorcpt_Glu_NH3ase_CheD"/>
</dbReference>
<dbReference type="GO" id="GO:0006935">
    <property type="term" value="P:chemotaxis"/>
    <property type="evidence" value="ECO:0007669"/>
    <property type="project" value="UniProtKB-UniRule"/>
</dbReference>
<dbReference type="RefSeq" id="WP_154495101.1">
    <property type="nucleotide sequence ID" value="NZ_VUMU01000002.1"/>
</dbReference>
<name>A0A6L5YHF7_9FIRM</name>
<accession>A0A6L5YHF7</accession>
<dbReference type="InterPro" id="IPR011324">
    <property type="entry name" value="Cytotoxic_necrot_fac-like_cat"/>
</dbReference>
<gene>
    <name evidence="3" type="primary">cheD</name>
    <name evidence="4" type="ORF">FYJ59_02320</name>
</gene>
<dbReference type="InterPro" id="IPR038592">
    <property type="entry name" value="CheD-like_sf"/>
</dbReference>
<dbReference type="GO" id="GO:0050568">
    <property type="term" value="F:protein-glutamine glutaminase activity"/>
    <property type="evidence" value="ECO:0007669"/>
    <property type="project" value="UniProtKB-UniRule"/>
</dbReference>
<dbReference type="PANTHER" id="PTHR35147">
    <property type="entry name" value="CHEMORECEPTOR GLUTAMINE DEAMIDASE CHED-RELATED"/>
    <property type="match status" value="1"/>
</dbReference>
<dbReference type="Gene3D" id="3.30.1330.200">
    <property type="match status" value="1"/>
</dbReference>
<evidence type="ECO:0000256" key="2">
    <source>
        <dbReference type="ARBA" id="ARBA00022801"/>
    </source>
</evidence>